<evidence type="ECO:0000313" key="5">
    <source>
        <dbReference type="EMBL" id="SHG77192.1"/>
    </source>
</evidence>
<dbReference type="GO" id="GO:0051213">
    <property type="term" value="F:dioxygenase activity"/>
    <property type="evidence" value="ECO:0007669"/>
    <property type="project" value="UniProtKB-KW"/>
</dbReference>
<keyword evidence="6" id="KW-1185">Reference proteome</keyword>
<dbReference type="AlphaFoldDB" id="A0A1M5MJC1"/>
<dbReference type="Proteomes" id="UP000199758">
    <property type="component" value="Unassembled WGS sequence"/>
</dbReference>
<dbReference type="InterPro" id="IPR027443">
    <property type="entry name" value="IPNS-like_sf"/>
</dbReference>
<comment type="similarity">
    <text evidence="1">Belongs to the aspartyl/asparaginyl beta-hydroxylase family.</text>
</comment>
<dbReference type="EMBL" id="FQWZ01000003">
    <property type="protein sequence ID" value="SHG77192.1"/>
    <property type="molecule type" value="Genomic_DNA"/>
</dbReference>
<proteinExistence type="inferred from homology"/>
<evidence type="ECO:0000313" key="6">
    <source>
        <dbReference type="Proteomes" id="UP000199758"/>
    </source>
</evidence>
<gene>
    <name evidence="5" type="ORF">SAMN04488068_1289</name>
</gene>
<evidence type="ECO:0000256" key="3">
    <source>
        <dbReference type="ARBA" id="ARBA00023002"/>
    </source>
</evidence>
<evidence type="ECO:0000259" key="4">
    <source>
        <dbReference type="Pfam" id="PF05118"/>
    </source>
</evidence>
<keyword evidence="3" id="KW-0560">Oxidoreductase</keyword>
<evidence type="ECO:0000256" key="2">
    <source>
        <dbReference type="ARBA" id="ARBA00022964"/>
    </source>
</evidence>
<evidence type="ECO:0000256" key="1">
    <source>
        <dbReference type="ARBA" id="ARBA00007730"/>
    </source>
</evidence>
<dbReference type="InterPro" id="IPR051821">
    <property type="entry name" value="Asp/Asn_beta-hydroxylase"/>
</dbReference>
<organism evidence="5 6">
    <name type="scientific">Hydrocarboniphaga daqingensis</name>
    <dbReference type="NCBI Taxonomy" id="490188"/>
    <lineage>
        <taxon>Bacteria</taxon>
        <taxon>Pseudomonadati</taxon>
        <taxon>Pseudomonadota</taxon>
        <taxon>Gammaproteobacteria</taxon>
        <taxon>Nevskiales</taxon>
        <taxon>Nevskiaceae</taxon>
        <taxon>Hydrocarboniphaga</taxon>
    </lineage>
</organism>
<protein>
    <submittedName>
        <fullName evidence="5">Tetratricopeptide repeat-containing protein</fullName>
    </submittedName>
</protein>
<dbReference type="PANTHER" id="PTHR46332">
    <property type="entry name" value="ASPARTATE BETA-HYDROXYLASE DOMAIN-CONTAINING PROTEIN 2"/>
    <property type="match status" value="1"/>
</dbReference>
<name>A0A1M5MJC1_9GAMM</name>
<accession>A0A1M5MJC1</accession>
<dbReference type="PANTHER" id="PTHR46332:SF5">
    <property type="entry name" value="ASPARTATE BETA-HYDROXYLASE DOMAIN CONTAINING 2"/>
    <property type="match status" value="1"/>
</dbReference>
<dbReference type="Gene3D" id="1.25.40.10">
    <property type="entry name" value="Tetratricopeptide repeat domain"/>
    <property type="match status" value="1"/>
</dbReference>
<reference evidence="5 6" key="1">
    <citation type="submission" date="2016-11" db="EMBL/GenBank/DDBJ databases">
        <authorList>
            <person name="Jaros S."/>
            <person name="Januszkiewicz K."/>
            <person name="Wedrychowicz H."/>
        </authorList>
    </citation>
    <scope>NUCLEOTIDE SEQUENCE [LARGE SCALE GENOMIC DNA]</scope>
    <source>
        <strain evidence="5 6">CGMCC 1.7049</strain>
    </source>
</reference>
<dbReference type="Pfam" id="PF05118">
    <property type="entry name" value="Asp_Arg_Hydrox"/>
    <property type="match status" value="1"/>
</dbReference>
<dbReference type="STRING" id="490188.SAMN04488068_1289"/>
<dbReference type="Pfam" id="PF13432">
    <property type="entry name" value="TPR_16"/>
    <property type="match status" value="1"/>
</dbReference>
<dbReference type="SUPFAM" id="SSF48452">
    <property type="entry name" value="TPR-like"/>
    <property type="match status" value="1"/>
</dbReference>
<dbReference type="GO" id="GO:0016020">
    <property type="term" value="C:membrane"/>
    <property type="evidence" value="ECO:0007669"/>
    <property type="project" value="TreeGrafter"/>
</dbReference>
<dbReference type="InterPro" id="IPR007803">
    <property type="entry name" value="Asp/Arg/Pro-Hydrxlase"/>
</dbReference>
<feature type="domain" description="Aspartyl/asparaginy/proline hydroxylase" evidence="4">
    <location>
        <begin position="230"/>
        <end position="394"/>
    </location>
</feature>
<keyword evidence="2" id="KW-0223">Dioxygenase</keyword>
<dbReference type="SUPFAM" id="SSF51197">
    <property type="entry name" value="Clavaminate synthase-like"/>
    <property type="match status" value="1"/>
</dbReference>
<sequence>MSNLVDAASAAASAGRWQDAERLWNQVRATDPRHVQALYSLGVHAFQRRDTANAIDLLQQARACAPADPMIPLTLSVVFRDTGDPAREWAAIGEALTIEPYFLPGLLSKAEFLERSRGRRVAAPAFRNALKVAPAEPAHWPAALRRRLEHALNVVRDDADECAAFLQQQLSADRSASAAALDTRWVEAASILAGKSRPYPSQCNDLHVPRLAALPFYPRELFPWIAALESKTERIRGELLQLLDSHPQMFRPYIQYRPGDPVNQWKTLNHSLQWSAFHLWEHGKPVAEHIALCPETTQALAAIDAVEIDGICPNAMFSALTPGTTIPPHTGETNARLVGHLPLVTPERCALRVGHDWRTWTAGEVMVFDDTIEHEARNDSDQLRVVLIFDVWNPLLSQDDRHCVTTLARAIRRFRQPEGA</sequence>
<dbReference type="InterPro" id="IPR011990">
    <property type="entry name" value="TPR-like_helical_dom_sf"/>
</dbReference>
<dbReference type="Gene3D" id="2.60.120.330">
    <property type="entry name" value="B-lactam Antibiotic, Isopenicillin N Synthase, Chain"/>
    <property type="match status" value="1"/>
</dbReference>